<dbReference type="Ensembl" id="ENSABRT00000013637.1">
    <property type="protein sequence ID" value="ENSABRP00000009549.1"/>
    <property type="gene ID" value="ENSABRG00000008555.1"/>
</dbReference>
<dbReference type="GO" id="GO:0008270">
    <property type="term" value="F:zinc ion binding"/>
    <property type="evidence" value="ECO:0007669"/>
    <property type="project" value="UniProtKB-KW"/>
</dbReference>
<dbReference type="InterPro" id="IPR026319">
    <property type="entry name" value="ZC2HC1A/B-like"/>
</dbReference>
<feature type="region of interest" description="Disordered" evidence="8">
    <location>
        <begin position="211"/>
        <end position="358"/>
    </location>
</feature>
<dbReference type="Gene3D" id="3.30.160.60">
    <property type="entry name" value="Classic Zinc Finger"/>
    <property type="match status" value="1"/>
</dbReference>
<reference evidence="10" key="2">
    <citation type="submission" date="2025-09" db="UniProtKB">
        <authorList>
            <consortium name="Ensembl"/>
        </authorList>
    </citation>
    <scope>IDENTIFICATION</scope>
</reference>
<evidence type="ECO:0000256" key="1">
    <source>
        <dbReference type="ARBA" id="ARBA00010843"/>
    </source>
</evidence>
<keyword evidence="4 7" id="KW-0863">Zinc-finger</keyword>
<keyword evidence="3" id="KW-0677">Repeat</keyword>
<reference evidence="10" key="1">
    <citation type="submission" date="2025-08" db="UniProtKB">
        <authorList>
            <consortium name="Ensembl"/>
        </authorList>
    </citation>
    <scope>IDENTIFICATION</scope>
</reference>
<evidence type="ECO:0000256" key="6">
    <source>
        <dbReference type="ARBA" id="ARBA00041098"/>
    </source>
</evidence>
<dbReference type="PANTHER" id="PTHR13555:SF25">
    <property type="entry name" value="ZINC FINGER C2HC DOMAIN-CONTAINING PROTEIN 1A"/>
    <property type="match status" value="1"/>
</dbReference>
<feature type="compositionally biased region" description="Polar residues" evidence="8">
    <location>
        <begin position="300"/>
        <end position="316"/>
    </location>
</feature>
<keyword evidence="11" id="KW-1185">Reference proteome</keyword>
<gene>
    <name evidence="10" type="primary">ZC2HC1A</name>
</gene>
<feature type="compositionally biased region" description="Low complexity" evidence="8">
    <location>
        <begin position="344"/>
        <end position="357"/>
    </location>
</feature>
<feature type="region of interest" description="Disordered" evidence="8">
    <location>
        <begin position="102"/>
        <end position="144"/>
    </location>
</feature>
<evidence type="ECO:0000256" key="3">
    <source>
        <dbReference type="ARBA" id="ARBA00022737"/>
    </source>
</evidence>
<keyword evidence="2" id="KW-0479">Metal-binding</keyword>
<dbReference type="InterPro" id="IPR049899">
    <property type="entry name" value="Znf_C2HC_C3H"/>
</dbReference>
<feature type="domain" description="C2HC/C3H-type" evidence="9">
    <location>
        <begin position="76"/>
        <end position="105"/>
    </location>
</feature>
<dbReference type="PROSITE" id="PS52027">
    <property type="entry name" value="ZF_C2HC_C3H"/>
    <property type="match status" value="2"/>
</dbReference>
<keyword evidence="5" id="KW-0862">Zinc</keyword>
<feature type="compositionally biased region" description="Polar residues" evidence="8">
    <location>
        <begin position="237"/>
        <end position="254"/>
    </location>
</feature>
<evidence type="ECO:0000256" key="2">
    <source>
        <dbReference type="ARBA" id="ARBA00022723"/>
    </source>
</evidence>
<dbReference type="Pfam" id="PF13913">
    <property type="entry name" value="zf-C2HC_2"/>
    <property type="match status" value="2"/>
</dbReference>
<feature type="compositionally biased region" description="Low complexity" evidence="8">
    <location>
        <begin position="259"/>
        <end position="275"/>
    </location>
</feature>
<feature type="domain" description="C2HC/C3H-type" evidence="9">
    <location>
        <begin position="177"/>
        <end position="206"/>
    </location>
</feature>
<evidence type="ECO:0000256" key="4">
    <source>
        <dbReference type="ARBA" id="ARBA00022771"/>
    </source>
</evidence>
<dbReference type="Proteomes" id="UP000694426">
    <property type="component" value="Unplaced"/>
</dbReference>
<comment type="similarity">
    <text evidence="1">Belongs to the ZC2HC1 family.</text>
</comment>
<proteinExistence type="inferred from homology"/>
<evidence type="ECO:0000256" key="8">
    <source>
        <dbReference type="SAM" id="MobiDB-lite"/>
    </source>
</evidence>
<organism evidence="10 11">
    <name type="scientific">Anser brachyrhynchus</name>
    <name type="common">Pink-footed goose</name>
    <dbReference type="NCBI Taxonomy" id="132585"/>
    <lineage>
        <taxon>Eukaryota</taxon>
        <taxon>Metazoa</taxon>
        <taxon>Chordata</taxon>
        <taxon>Craniata</taxon>
        <taxon>Vertebrata</taxon>
        <taxon>Euteleostomi</taxon>
        <taxon>Archelosauria</taxon>
        <taxon>Archosauria</taxon>
        <taxon>Dinosauria</taxon>
        <taxon>Saurischia</taxon>
        <taxon>Theropoda</taxon>
        <taxon>Coelurosauria</taxon>
        <taxon>Aves</taxon>
        <taxon>Neognathae</taxon>
        <taxon>Galloanserae</taxon>
        <taxon>Anseriformes</taxon>
        <taxon>Anatidae</taxon>
        <taxon>Anserinae</taxon>
        <taxon>Anser</taxon>
    </lineage>
</organism>
<accession>A0A8B9BUI8</accession>
<evidence type="ECO:0000259" key="9">
    <source>
        <dbReference type="PROSITE" id="PS52027"/>
    </source>
</evidence>
<feature type="compositionally biased region" description="Basic and acidic residues" evidence="8">
    <location>
        <begin position="109"/>
        <end position="119"/>
    </location>
</feature>
<dbReference type="GeneTree" id="ENSGT00940000159419"/>
<sequence length="390" mass="41417">MEPCWCLSAPRGGEGRARPRRPPNGSGGCWRAGRWRRCHGSGGGAGPGRAGPGVGGRGRGCAMEGLEGEVTVQTGDLLPCRICGRTFFPAALKKHGPICQKTSAKKRKTFDSSRQRAEGTDIPTVKPLKPRPEPPKKPSNWRRKHEEFIATIRAAKGLNLKDGGKLPPPPPPSYDPDYIQCPYCQRRFNENAADRHINFCKEQAARITNKGKLAADTKGKLPTRTQYKPAAVKKTPSAGSTPSSSRLPQPSGVSKTGVGASSGKALSSSGSSGSKIQTLSPAHKNSLGMVNPQAGGVSKARTSTPPSVARTMSTGALPNKRKTSNSDSYSRPDGKIGYDSGDCSVNGGSSKSSEGNSPVQLSKFCHECGTRYPVEWAKFCCECGIRRMVV</sequence>
<evidence type="ECO:0000313" key="11">
    <source>
        <dbReference type="Proteomes" id="UP000694426"/>
    </source>
</evidence>
<evidence type="ECO:0000313" key="10">
    <source>
        <dbReference type="Ensembl" id="ENSABRP00000009549.1"/>
    </source>
</evidence>
<evidence type="ECO:0000256" key="5">
    <source>
        <dbReference type="ARBA" id="ARBA00022833"/>
    </source>
</evidence>
<protein>
    <recommendedName>
        <fullName evidence="6">Zinc finger C2HC domain-containing protein 1A</fullName>
    </recommendedName>
</protein>
<dbReference type="AlphaFoldDB" id="A0A8B9BUI8"/>
<dbReference type="PANTHER" id="PTHR13555">
    <property type="entry name" value="C2H2 ZINC FINGER CGI-62-RELATED"/>
    <property type="match status" value="1"/>
</dbReference>
<evidence type="ECO:0000256" key="7">
    <source>
        <dbReference type="PROSITE-ProRule" id="PRU01371"/>
    </source>
</evidence>
<name>A0A8B9BUI8_9AVES</name>